<dbReference type="InterPro" id="IPR051665">
    <property type="entry name" value="Adrenomedullin-reg_peptide"/>
</dbReference>
<feature type="compositionally biased region" description="Low complexity" evidence="6">
    <location>
        <begin position="57"/>
        <end position="68"/>
    </location>
</feature>
<dbReference type="GO" id="GO:0005576">
    <property type="term" value="C:extracellular region"/>
    <property type="evidence" value="ECO:0007669"/>
    <property type="project" value="UniProtKB-SubCell"/>
</dbReference>
<comment type="similarity">
    <text evidence="2">Belongs to the adrenomedullin family.</text>
</comment>
<keyword evidence="9" id="KW-1185">Reference proteome</keyword>
<feature type="chain" id="PRO_5035730465" evidence="7">
    <location>
        <begin position="23"/>
        <end position="166"/>
    </location>
</feature>
<dbReference type="PANTHER" id="PTHR23414">
    <property type="entry name" value="ADRENOMEDULLIN, ADM"/>
    <property type="match status" value="1"/>
</dbReference>
<reference evidence="8" key="1">
    <citation type="submission" date="2021-05" db="EMBL/GenBank/DDBJ databases">
        <authorList>
            <person name="Tigano A."/>
        </authorList>
    </citation>
    <scope>NUCLEOTIDE SEQUENCE</scope>
</reference>
<keyword evidence="3" id="KW-0964">Secreted</keyword>
<dbReference type="AlphaFoldDB" id="A0A8S4B5J1"/>
<accession>A0A8S4B5J1</accession>
<protein>
    <submittedName>
        <fullName evidence="8">(Atlantic silverside) hypothetical protein</fullName>
    </submittedName>
</protein>
<evidence type="ECO:0000256" key="4">
    <source>
        <dbReference type="ARBA" id="ARBA00022729"/>
    </source>
</evidence>
<evidence type="ECO:0000256" key="7">
    <source>
        <dbReference type="SAM" id="SignalP"/>
    </source>
</evidence>
<comment type="subcellular location">
    <subcellularLocation>
        <location evidence="1">Secreted</location>
    </subcellularLocation>
</comment>
<feature type="signal peptide" evidence="7">
    <location>
        <begin position="1"/>
        <end position="22"/>
    </location>
</feature>
<dbReference type="EMBL" id="CAJRST010011113">
    <property type="protein sequence ID" value="CAG5927247.1"/>
    <property type="molecule type" value="Genomic_DNA"/>
</dbReference>
<evidence type="ECO:0000256" key="2">
    <source>
        <dbReference type="ARBA" id="ARBA00010575"/>
    </source>
</evidence>
<dbReference type="Proteomes" id="UP000677803">
    <property type="component" value="Unassembled WGS sequence"/>
</dbReference>
<evidence type="ECO:0000256" key="6">
    <source>
        <dbReference type="SAM" id="MobiDB-lite"/>
    </source>
</evidence>
<gene>
    <name evidence="8" type="ORF">MMEN_LOCUS11193</name>
</gene>
<evidence type="ECO:0000256" key="3">
    <source>
        <dbReference type="ARBA" id="ARBA00022525"/>
    </source>
</evidence>
<evidence type="ECO:0000256" key="1">
    <source>
        <dbReference type="ARBA" id="ARBA00004613"/>
    </source>
</evidence>
<keyword evidence="5" id="KW-1015">Disulfide bond</keyword>
<dbReference type="InterPro" id="IPR021116">
    <property type="entry name" value="Calcitonin/adrenomedullin"/>
</dbReference>
<proteinExistence type="inferred from homology"/>
<dbReference type="GO" id="GO:0003073">
    <property type="term" value="P:regulation of systemic arterial blood pressure"/>
    <property type="evidence" value="ECO:0007669"/>
    <property type="project" value="TreeGrafter"/>
</dbReference>
<comment type="caution">
    <text evidence="8">The sequence shown here is derived from an EMBL/GenBank/DDBJ whole genome shotgun (WGS) entry which is preliminary data.</text>
</comment>
<dbReference type="PANTHER" id="PTHR23414:SF2">
    <property type="entry name" value="PROTEIN ADM2"/>
    <property type="match status" value="1"/>
</dbReference>
<feature type="region of interest" description="Disordered" evidence="6">
    <location>
        <begin position="26"/>
        <end position="69"/>
    </location>
</feature>
<sequence>MRSLLPLTVYCISLVSLQQLLALPAGERPDSDSLDLRKQLNSPEEDSSSASGRQTKSIIASPAPSQSPKWLSRLLRHPGVKVVHSELAWAQPSKARQSNQRASRTRRHAHLRGRHHYPHNAQLMRVGCVLGTCQVQNLSHRLYQLIGQNGREDSSPINPKSPHSYG</sequence>
<evidence type="ECO:0000313" key="8">
    <source>
        <dbReference type="EMBL" id="CAG5927247.1"/>
    </source>
</evidence>
<dbReference type="Pfam" id="PF00214">
    <property type="entry name" value="Calc_CGRP_IAPP"/>
    <property type="match status" value="1"/>
</dbReference>
<evidence type="ECO:0000256" key="5">
    <source>
        <dbReference type="ARBA" id="ARBA00023157"/>
    </source>
</evidence>
<dbReference type="OrthoDB" id="9907777at2759"/>
<evidence type="ECO:0000313" key="9">
    <source>
        <dbReference type="Proteomes" id="UP000677803"/>
    </source>
</evidence>
<dbReference type="GO" id="GO:0010460">
    <property type="term" value="P:positive regulation of heart rate"/>
    <property type="evidence" value="ECO:0007669"/>
    <property type="project" value="TreeGrafter"/>
</dbReference>
<keyword evidence="4 7" id="KW-0732">Signal</keyword>
<name>A0A8S4B5J1_9TELE</name>
<dbReference type="GO" id="GO:0007189">
    <property type="term" value="P:adenylate cyclase-activating G protein-coupled receptor signaling pathway"/>
    <property type="evidence" value="ECO:0007669"/>
    <property type="project" value="TreeGrafter"/>
</dbReference>
<feature type="compositionally biased region" description="Basic and acidic residues" evidence="6">
    <location>
        <begin position="27"/>
        <end position="38"/>
    </location>
</feature>
<dbReference type="GO" id="GO:0005179">
    <property type="term" value="F:hormone activity"/>
    <property type="evidence" value="ECO:0007669"/>
    <property type="project" value="InterPro"/>
</dbReference>
<organism evidence="8 9">
    <name type="scientific">Menidia menidia</name>
    <name type="common">Atlantic silverside</name>
    <dbReference type="NCBI Taxonomy" id="238744"/>
    <lineage>
        <taxon>Eukaryota</taxon>
        <taxon>Metazoa</taxon>
        <taxon>Chordata</taxon>
        <taxon>Craniata</taxon>
        <taxon>Vertebrata</taxon>
        <taxon>Euteleostomi</taxon>
        <taxon>Actinopterygii</taxon>
        <taxon>Neopterygii</taxon>
        <taxon>Teleostei</taxon>
        <taxon>Neoteleostei</taxon>
        <taxon>Acanthomorphata</taxon>
        <taxon>Ovalentaria</taxon>
        <taxon>Atherinomorphae</taxon>
        <taxon>Atheriniformes</taxon>
        <taxon>Atherinopsidae</taxon>
        <taxon>Menidiinae</taxon>
        <taxon>Menidia</taxon>
    </lineage>
</organism>